<comment type="similarity">
    <text evidence="2 11">Belongs to the shikimate kinase family.</text>
</comment>
<evidence type="ECO:0000256" key="5">
    <source>
        <dbReference type="ARBA" id="ARBA00022679"/>
    </source>
</evidence>
<comment type="catalytic activity">
    <reaction evidence="10 11">
        <text>shikimate + ATP = 3-phosphoshikimate + ADP + H(+)</text>
        <dbReference type="Rhea" id="RHEA:13121"/>
        <dbReference type="ChEBI" id="CHEBI:15378"/>
        <dbReference type="ChEBI" id="CHEBI:30616"/>
        <dbReference type="ChEBI" id="CHEBI:36208"/>
        <dbReference type="ChEBI" id="CHEBI:145989"/>
        <dbReference type="ChEBI" id="CHEBI:456216"/>
        <dbReference type="EC" id="2.7.1.71"/>
    </reaction>
</comment>
<dbReference type="GO" id="GO:0005829">
    <property type="term" value="C:cytosol"/>
    <property type="evidence" value="ECO:0007669"/>
    <property type="project" value="TreeGrafter"/>
</dbReference>
<dbReference type="GO" id="GO:0009073">
    <property type="term" value="P:aromatic amino acid family biosynthetic process"/>
    <property type="evidence" value="ECO:0007669"/>
    <property type="project" value="UniProtKB-KW"/>
</dbReference>
<name>A0A5P9QAH1_9MICO</name>
<dbReference type="GO" id="GO:0005524">
    <property type="term" value="F:ATP binding"/>
    <property type="evidence" value="ECO:0007669"/>
    <property type="project" value="UniProtKB-UniRule"/>
</dbReference>
<evidence type="ECO:0000256" key="9">
    <source>
        <dbReference type="ARBA" id="ARBA00023141"/>
    </source>
</evidence>
<keyword evidence="11" id="KW-0479">Metal-binding</keyword>
<comment type="subunit">
    <text evidence="11">Monomer.</text>
</comment>
<feature type="binding site" evidence="11">
    <location>
        <position position="142"/>
    </location>
    <ligand>
        <name>substrate</name>
    </ligand>
</feature>
<keyword evidence="13" id="KW-1185">Reference proteome</keyword>
<evidence type="ECO:0000256" key="11">
    <source>
        <dbReference type="HAMAP-Rule" id="MF_00109"/>
    </source>
</evidence>
<dbReference type="HAMAP" id="MF_00109">
    <property type="entry name" value="Shikimate_kinase"/>
    <property type="match status" value="1"/>
</dbReference>
<proteinExistence type="inferred from homology"/>
<dbReference type="SUPFAM" id="SSF52540">
    <property type="entry name" value="P-loop containing nucleoside triphosphate hydrolases"/>
    <property type="match status" value="1"/>
</dbReference>
<dbReference type="AlphaFoldDB" id="A0A5P9QAH1"/>
<dbReference type="InterPro" id="IPR031322">
    <property type="entry name" value="Shikimate/glucono_kinase"/>
</dbReference>
<comment type="pathway">
    <text evidence="1 11">Metabolic intermediate biosynthesis; chorismate biosynthesis; chorismate from D-erythrose 4-phosphate and phosphoenolpyruvate: step 5/7.</text>
</comment>
<accession>A0A5P9QAH1</accession>
<dbReference type="PANTHER" id="PTHR21087">
    <property type="entry name" value="SHIKIMATE KINASE"/>
    <property type="match status" value="1"/>
</dbReference>
<dbReference type="PRINTS" id="PR01100">
    <property type="entry name" value="SHIKIMTKNASE"/>
</dbReference>
<comment type="subcellular location">
    <subcellularLocation>
        <location evidence="11">Cytoplasm</location>
    </subcellularLocation>
</comment>
<dbReference type="Pfam" id="PF01202">
    <property type="entry name" value="SKI"/>
    <property type="match status" value="1"/>
</dbReference>
<evidence type="ECO:0000313" key="13">
    <source>
        <dbReference type="Proteomes" id="UP000326702"/>
    </source>
</evidence>
<keyword evidence="4 11" id="KW-0028">Amino-acid biosynthesis</keyword>
<evidence type="ECO:0000256" key="7">
    <source>
        <dbReference type="ARBA" id="ARBA00022777"/>
    </source>
</evidence>
<keyword evidence="6 11" id="KW-0547">Nucleotide-binding</keyword>
<evidence type="ECO:0000256" key="10">
    <source>
        <dbReference type="ARBA" id="ARBA00048567"/>
    </source>
</evidence>
<dbReference type="GO" id="GO:0008652">
    <property type="term" value="P:amino acid biosynthetic process"/>
    <property type="evidence" value="ECO:0007669"/>
    <property type="project" value="UniProtKB-KW"/>
</dbReference>
<dbReference type="InterPro" id="IPR027417">
    <property type="entry name" value="P-loop_NTPase"/>
</dbReference>
<sequence length="187" mass="19760">MSPRPVVVLVGPPASGKSTVMRHLARRLGVEGRDTDTDVEEAAGLAIATIFAEQGEPAFRALERDAVAAALAGHGGVLSLGGGAVLHPDTQELLAAYAAAGGVVVFLDVSRPHAARRLRGDTSRPLLAGDAMTRWDELMTARRPVYEAVATLRVTTDVHGPRRVVDEIARHIERARHDAAPGTEEDA</sequence>
<keyword evidence="9 11" id="KW-0057">Aromatic amino acid biosynthesis</keyword>
<feature type="binding site" evidence="11">
    <location>
        <begin position="14"/>
        <end position="19"/>
    </location>
    <ligand>
        <name>ATP</name>
        <dbReference type="ChEBI" id="CHEBI:30616"/>
    </ligand>
</feature>
<dbReference type="UniPathway" id="UPA00053">
    <property type="reaction ID" value="UER00088"/>
</dbReference>
<evidence type="ECO:0000256" key="6">
    <source>
        <dbReference type="ARBA" id="ARBA00022741"/>
    </source>
</evidence>
<comment type="caution">
    <text evidence="11">Lacks conserved residue(s) required for the propagation of feature annotation.</text>
</comment>
<dbReference type="KEGG" id="lxl:KDY119_01871"/>
<keyword evidence="7 11" id="KW-0418">Kinase</keyword>
<dbReference type="GO" id="GO:0000287">
    <property type="term" value="F:magnesium ion binding"/>
    <property type="evidence" value="ECO:0007669"/>
    <property type="project" value="UniProtKB-UniRule"/>
</dbReference>
<protein>
    <recommendedName>
        <fullName evidence="3 11">Shikimate kinase</fullName>
        <shortName evidence="11">SK</shortName>
        <ecNumber evidence="3 11">2.7.1.71</ecNumber>
    </recommendedName>
</protein>
<organism evidence="12 13">
    <name type="scientific">Luteimicrobium xylanilyticum</name>
    <dbReference type="NCBI Taxonomy" id="1133546"/>
    <lineage>
        <taxon>Bacteria</taxon>
        <taxon>Bacillati</taxon>
        <taxon>Actinomycetota</taxon>
        <taxon>Actinomycetes</taxon>
        <taxon>Micrococcales</taxon>
        <taxon>Luteimicrobium</taxon>
    </lineage>
</organism>
<keyword evidence="5 11" id="KW-0808">Transferase</keyword>
<keyword evidence="8 11" id="KW-0067">ATP-binding</keyword>
<dbReference type="EMBL" id="CP045529">
    <property type="protein sequence ID" value="QFU98359.1"/>
    <property type="molecule type" value="Genomic_DNA"/>
</dbReference>
<evidence type="ECO:0000256" key="8">
    <source>
        <dbReference type="ARBA" id="ARBA00022840"/>
    </source>
</evidence>
<dbReference type="Proteomes" id="UP000326702">
    <property type="component" value="Chromosome"/>
</dbReference>
<dbReference type="CDD" id="cd00464">
    <property type="entry name" value="SK"/>
    <property type="match status" value="1"/>
</dbReference>
<evidence type="ECO:0000313" key="12">
    <source>
        <dbReference type="EMBL" id="QFU98359.1"/>
    </source>
</evidence>
<feature type="binding site" evidence="11">
    <location>
        <position position="18"/>
    </location>
    <ligand>
        <name>Mg(2+)</name>
        <dbReference type="ChEBI" id="CHEBI:18420"/>
    </ligand>
</feature>
<keyword evidence="11" id="KW-0963">Cytoplasm</keyword>
<dbReference type="OrthoDB" id="9800332at2"/>
<dbReference type="PANTHER" id="PTHR21087:SF16">
    <property type="entry name" value="SHIKIMATE KINASE 1, CHLOROPLASTIC"/>
    <property type="match status" value="1"/>
</dbReference>
<dbReference type="InterPro" id="IPR023000">
    <property type="entry name" value="Shikimate_kinase_CS"/>
</dbReference>
<dbReference type="GO" id="GO:0004765">
    <property type="term" value="F:shikimate kinase activity"/>
    <property type="evidence" value="ECO:0007669"/>
    <property type="project" value="UniProtKB-UniRule"/>
</dbReference>
<dbReference type="EC" id="2.7.1.71" evidence="3 11"/>
<feature type="binding site" evidence="11">
    <location>
        <position position="82"/>
    </location>
    <ligand>
        <name>substrate</name>
    </ligand>
</feature>
<evidence type="ECO:0000256" key="2">
    <source>
        <dbReference type="ARBA" id="ARBA00006997"/>
    </source>
</evidence>
<dbReference type="PROSITE" id="PS01128">
    <property type="entry name" value="SHIKIMATE_KINASE"/>
    <property type="match status" value="1"/>
</dbReference>
<feature type="binding site" evidence="11">
    <location>
        <position position="60"/>
    </location>
    <ligand>
        <name>substrate</name>
    </ligand>
</feature>
<dbReference type="GO" id="GO:0009423">
    <property type="term" value="P:chorismate biosynthetic process"/>
    <property type="evidence" value="ECO:0007669"/>
    <property type="project" value="UniProtKB-UniRule"/>
</dbReference>
<dbReference type="InterPro" id="IPR000623">
    <property type="entry name" value="Shikimate_kinase/TSH1"/>
</dbReference>
<evidence type="ECO:0000256" key="3">
    <source>
        <dbReference type="ARBA" id="ARBA00012154"/>
    </source>
</evidence>
<keyword evidence="11" id="KW-0460">Magnesium</keyword>
<dbReference type="RefSeq" id="WP_036950126.1">
    <property type="nucleotide sequence ID" value="NZ_BAABIH010000002.1"/>
</dbReference>
<evidence type="ECO:0000256" key="4">
    <source>
        <dbReference type="ARBA" id="ARBA00022605"/>
    </source>
</evidence>
<reference evidence="12 13" key="1">
    <citation type="submission" date="2019-10" db="EMBL/GenBank/DDBJ databases">
        <title>Genome sequence of Luteimicrobium xylanilyticum HY-24.</title>
        <authorList>
            <person name="Kim D.Y."/>
            <person name="Park H.-Y."/>
        </authorList>
    </citation>
    <scope>NUCLEOTIDE SEQUENCE [LARGE SCALE GENOMIC DNA]</scope>
    <source>
        <strain evidence="12 13">HY-24</strain>
    </source>
</reference>
<comment type="cofactor">
    <cofactor evidence="11">
        <name>Mg(2+)</name>
        <dbReference type="ChEBI" id="CHEBI:18420"/>
    </cofactor>
    <text evidence="11">Binds 1 Mg(2+) ion per subunit.</text>
</comment>
<dbReference type="Gene3D" id="3.40.50.300">
    <property type="entry name" value="P-loop containing nucleotide triphosphate hydrolases"/>
    <property type="match status" value="1"/>
</dbReference>
<feature type="binding site" evidence="11">
    <location>
        <position position="36"/>
    </location>
    <ligand>
        <name>substrate</name>
    </ligand>
</feature>
<gene>
    <name evidence="11 12" type="primary">aroK</name>
    <name evidence="12" type="ORF">KDY119_01871</name>
</gene>
<comment type="function">
    <text evidence="11">Catalyzes the specific phosphorylation of the 3-hydroxyl group of shikimic acid using ATP as a cosubstrate.</text>
</comment>
<evidence type="ECO:0000256" key="1">
    <source>
        <dbReference type="ARBA" id="ARBA00004842"/>
    </source>
</evidence>
<feature type="binding site" evidence="11">
    <location>
        <position position="124"/>
    </location>
    <ligand>
        <name>ATP</name>
        <dbReference type="ChEBI" id="CHEBI:30616"/>
    </ligand>
</feature>